<evidence type="ECO:0000259" key="6">
    <source>
        <dbReference type="PROSITE" id="PS50102"/>
    </source>
</evidence>
<dbReference type="InterPro" id="IPR012677">
    <property type="entry name" value="Nucleotide-bd_a/b_plait_sf"/>
</dbReference>
<feature type="region of interest" description="Disordered" evidence="5">
    <location>
        <begin position="829"/>
        <end position="985"/>
    </location>
</feature>
<dbReference type="InterPro" id="IPR000504">
    <property type="entry name" value="RRM_dom"/>
</dbReference>
<dbReference type="InterPro" id="IPR012921">
    <property type="entry name" value="SPOC_C"/>
</dbReference>
<dbReference type="InterPro" id="IPR035979">
    <property type="entry name" value="RBD_domain_sf"/>
</dbReference>
<dbReference type="STRING" id="4537.A0A0E0LZH6"/>
<feature type="compositionally biased region" description="Basic and acidic residues" evidence="5">
    <location>
        <begin position="117"/>
        <end position="146"/>
    </location>
</feature>
<evidence type="ECO:0000256" key="4">
    <source>
        <dbReference type="PROSITE-ProRule" id="PRU00176"/>
    </source>
</evidence>
<dbReference type="GO" id="GO:0003723">
    <property type="term" value="F:RNA binding"/>
    <property type="evidence" value="ECO:0007669"/>
    <property type="project" value="UniProtKB-UniRule"/>
</dbReference>
<dbReference type="CDD" id="cd00590">
    <property type="entry name" value="RRM_SF"/>
    <property type="match status" value="2"/>
</dbReference>
<dbReference type="Pfam" id="PF07744">
    <property type="entry name" value="SPOC"/>
    <property type="match status" value="1"/>
</dbReference>
<dbReference type="SUPFAM" id="SSF54928">
    <property type="entry name" value="RNA-binding domain, RBD"/>
    <property type="match status" value="1"/>
</dbReference>
<dbReference type="PANTHER" id="PTHR23189">
    <property type="entry name" value="RNA RECOGNITION MOTIF-CONTAINING"/>
    <property type="match status" value="1"/>
</dbReference>
<organism evidence="7">
    <name type="scientific">Oryza punctata</name>
    <name type="common">Red rice</name>
    <dbReference type="NCBI Taxonomy" id="4537"/>
    <lineage>
        <taxon>Eukaryota</taxon>
        <taxon>Viridiplantae</taxon>
        <taxon>Streptophyta</taxon>
        <taxon>Embryophyta</taxon>
        <taxon>Tracheophyta</taxon>
        <taxon>Spermatophyta</taxon>
        <taxon>Magnoliopsida</taxon>
        <taxon>Liliopsida</taxon>
        <taxon>Poales</taxon>
        <taxon>Poaceae</taxon>
        <taxon>BOP clade</taxon>
        <taxon>Oryzoideae</taxon>
        <taxon>Oryzeae</taxon>
        <taxon>Oryzinae</taxon>
        <taxon>Oryza</taxon>
    </lineage>
</organism>
<reference evidence="7" key="1">
    <citation type="submission" date="2015-04" db="UniProtKB">
        <authorList>
            <consortium name="EnsemblPlants"/>
        </authorList>
    </citation>
    <scope>IDENTIFICATION</scope>
</reference>
<dbReference type="AlphaFoldDB" id="A0A0E0LZH6"/>
<feature type="region of interest" description="Disordered" evidence="5">
    <location>
        <begin position="1"/>
        <end position="43"/>
    </location>
</feature>
<accession>A0A0E0LZH6</accession>
<feature type="compositionally biased region" description="Basic and acidic residues" evidence="5">
    <location>
        <begin position="971"/>
        <end position="980"/>
    </location>
</feature>
<dbReference type="PROSITE" id="PS50102">
    <property type="entry name" value="RRM"/>
    <property type="match status" value="2"/>
</dbReference>
<sequence length="1006" mass="111255">MGRPRGRGGGGGGWGRFGGGGSRFSAARDDPPPPRRSSSGWGVAPPSRHLWVGSLSPGVAASDLSELFLRCGDVEGISRDPSRSFAFVTFAREEDAVAAVRELQGIHLRGAPIRIEFSKGDKGSSSSMDDRYSQHADQRRFTERGRNQQSSPEKSTDKSKRGRPTEPSEVLWIGFPVGLKVDEATLWETFSPFGEVVKITTFPGRTYAFVQYTTIAAACRAKETLQGNLFNNPRVSICFSRSDSVSAEFGKGSLDAPYSPHLNSSVRPIFREQDFEDFPRARPFDSPPRDMYMPSPHYGPKRLSRDHDDLSFSRDNHLRYGPGVEPDPRSNFEPFRIQELGPERRMSEDPYEQHRRSPAVRDDAPWHNIPFKRSQGALPLEDSWNAREDPYPFSKKLRTGEAHDSELPEYPFSEFDRGKVGSAYPRRPFYGVPDDDIHSRGYQLAPMHGRNHVDPLRNPTPLVDRHIPGHSQDSFSRHVEVEKSTPEYHEPLLKEEWKWDGTIAKGGTPICRARCFPVGKVLNFMLPEFLDCTARTSLEMLSKHYYQAASSWVVFFVPENDADMAAYNEFMNYLGDKQRAAVCKLGERSSLFLVPPSDFSEQVLRVPGKVSISGVILKFEQSDPEVTSPTRKPETFASHWNHDVHAHESLDTLRRLNPPNIRPLPQGSDYLKSSPGSYNPASAHLVPPYKFGNAPSYLGSELAQQRPPPDLRREIAHEKQQQHPDVLPSRWSDNIYNSSPSSGNLNCLAQSAIPHTSTDRTPEAYSFASQEVPKGSTSGYAPVADDASNMSFPPMQPASQQVIRPQQPPSLPLSLPPEQLAQLATLLAQQNQPGKDPVDSLNKQSGFLRNPHGNSSMMPHSSSSIPVQNSLPPAPPSASQLQVHAPPVQGSVPPNPSIMHTSNAPMPSHNPLPLPPMHPSGNPAHSSMPLRSFVPPLPEGPPPLRQHTSSALQAQPALSSGPQTSQQPSAQEDHNGDPQKRLQATLQLAATLLQQIQQQSKPGGQK</sequence>
<keyword evidence="8" id="KW-1185">Reference proteome</keyword>
<proteinExistence type="predicted"/>
<feature type="compositionally biased region" description="Polar residues" evidence="5">
    <location>
        <begin position="961"/>
        <end position="970"/>
    </location>
</feature>
<feature type="compositionally biased region" description="Pro residues" evidence="5">
    <location>
        <begin position="806"/>
        <end position="815"/>
    </location>
</feature>
<reference evidence="7" key="2">
    <citation type="submission" date="2018-05" db="EMBL/GenBank/DDBJ databases">
        <title>OpunRS2 (Oryza punctata Reference Sequence Version 2).</title>
        <authorList>
            <person name="Zhang J."/>
            <person name="Kudrna D."/>
            <person name="Lee S."/>
            <person name="Talag J."/>
            <person name="Welchert J."/>
            <person name="Wing R.A."/>
        </authorList>
    </citation>
    <scope>NUCLEOTIDE SEQUENCE [LARGE SCALE GENOMIC DNA]</scope>
</reference>
<dbReference type="EnsemblPlants" id="OPUNC09G03950.1">
    <property type="protein sequence ID" value="OPUNC09G03950.1"/>
    <property type="gene ID" value="OPUNC09G03950"/>
</dbReference>
<dbReference type="Proteomes" id="UP000026962">
    <property type="component" value="Chromosome 9"/>
</dbReference>
<keyword evidence="2 4" id="KW-0694">RNA-binding</keyword>
<feature type="region of interest" description="Disordered" evidence="5">
    <location>
        <begin position="655"/>
        <end position="677"/>
    </location>
</feature>
<dbReference type="Pfam" id="PF00076">
    <property type="entry name" value="RRM_1"/>
    <property type="match status" value="2"/>
</dbReference>
<feature type="compositionally biased region" description="Low complexity" evidence="5">
    <location>
        <begin position="855"/>
        <end position="864"/>
    </location>
</feature>
<feature type="compositionally biased region" description="Pro residues" evidence="5">
    <location>
        <begin position="935"/>
        <end position="944"/>
    </location>
</feature>
<feature type="region of interest" description="Disordered" evidence="5">
    <location>
        <begin position="278"/>
        <end position="305"/>
    </location>
</feature>
<feature type="domain" description="RRM" evidence="6">
    <location>
        <begin position="48"/>
        <end position="120"/>
    </location>
</feature>
<feature type="compositionally biased region" description="Basic and acidic residues" evidence="5">
    <location>
        <begin position="154"/>
        <end position="166"/>
    </location>
</feature>
<dbReference type="OMA" id="PPIDNHE"/>
<evidence type="ECO:0000256" key="2">
    <source>
        <dbReference type="ARBA" id="ARBA00022884"/>
    </source>
</evidence>
<dbReference type="CDD" id="cd21546">
    <property type="entry name" value="SPOC_FPA-like"/>
    <property type="match status" value="1"/>
</dbReference>
<dbReference type="Gramene" id="OPUNC09G03950.1">
    <property type="protein sequence ID" value="OPUNC09G03950.1"/>
    <property type="gene ID" value="OPUNC09G03950"/>
</dbReference>
<feature type="region of interest" description="Disordered" evidence="5">
    <location>
        <begin position="117"/>
        <end position="166"/>
    </location>
</feature>
<feature type="compositionally biased region" description="Pro residues" evidence="5">
    <location>
        <begin position="908"/>
        <end position="918"/>
    </location>
</feature>
<name>A0A0E0LZH6_ORYPU</name>
<evidence type="ECO:0000256" key="3">
    <source>
        <dbReference type="ARBA" id="ARBA00023242"/>
    </source>
</evidence>
<dbReference type="SMART" id="SM00360">
    <property type="entry name" value="RRM"/>
    <property type="match status" value="2"/>
</dbReference>
<feature type="compositionally biased region" description="Low complexity" evidence="5">
    <location>
        <begin position="655"/>
        <end position="665"/>
    </location>
</feature>
<feature type="compositionally biased region" description="Low complexity" evidence="5">
    <location>
        <begin position="949"/>
        <end position="960"/>
    </location>
</feature>
<dbReference type="FunFam" id="3.30.70.330:FF:000522">
    <property type="entry name" value="RNA recognition motif (RRM)-containing protein"/>
    <property type="match status" value="1"/>
</dbReference>
<protein>
    <recommendedName>
        <fullName evidence="6">RRM domain-containing protein</fullName>
    </recommendedName>
</protein>
<dbReference type="HOGENOM" id="CLU_017876_0_0_1"/>
<evidence type="ECO:0000313" key="7">
    <source>
        <dbReference type="EnsemblPlants" id="OPUNC09G03950.1"/>
    </source>
</evidence>
<feature type="region of interest" description="Disordered" evidence="5">
    <location>
        <begin position="755"/>
        <end position="815"/>
    </location>
</feature>
<dbReference type="Gene3D" id="3.30.70.330">
    <property type="match status" value="2"/>
</dbReference>
<evidence type="ECO:0000313" key="8">
    <source>
        <dbReference type="Proteomes" id="UP000026962"/>
    </source>
</evidence>
<dbReference type="GO" id="GO:0005634">
    <property type="term" value="C:nucleus"/>
    <property type="evidence" value="ECO:0007669"/>
    <property type="project" value="UniProtKB-SubCell"/>
</dbReference>
<comment type="subcellular location">
    <subcellularLocation>
        <location evidence="1">Nucleus</location>
    </subcellularLocation>
</comment>
<dbReference type="eggNOG" id="KOG0118">
    <property type="taxonomic scope" value="Eukaryota"/>
</dbReference>
<keyword evidence="3" id="KW-0539">Nucleus</keyword>
<feature type="domain" description="RRM" evidence="6">
    <location>
        <begin position="168"/>
        <end position="242"/>
    </location>
</feature>
<dbReference type="FunFam" id="3.30.70.330:FF:000744">
    <property type="entry name" value="RNA recognition motif (RRM)-containing protein"/>
    <property type="match status" value="1"/>
</dbReference>
<evidence type="ECO:0000256" key="5">
    <source>
        <dbReference type="SAM" id="MobiDB-lite"/>
    </source>
</evidence>
<evidence type="ECO:0000256" key="1">
    <source>
        <dbReference type="ARBA" id="ARBA00004123"/>
    </source>
</evidence>
<feature type="compositionally biased region" description="Gly residues" evidence="5">
    <location>
        <begin position="7"/>
        <end position="22"/>
    </location>
</feature>